<feature type="compositionally biased region" description="Acidic residues" evidence="1">
    <location>
        <begin position="282"/>
        <end position="291"/>
    </location>
</feature>
<dbReference type="Proteomes" id="UP001151760">
    <property type="component" value="Unassembled WGS sequence"/>
</dbReference>
<keyword evidence="3" id="KW-1185">Reference proteome</keyword>
<comment type="caution">
    <text evidence="2">The sequence shown here is derived from an EMBL/GenBank/DDBJ whole genome shotgun (WGS) entry which is preliminary data.</text>
</comment>
<evidence type="ECO:0000313" key="3">
    <source>
        <dbReference type="Proteomes" id="UP001151760"/>
    </source>
</evidence>
<evidence type="ECO:0008006" key="4">
    <source>
        <dbReference type="Google" id="ProtNLM"/>
    </source>
</evidence>
<feature type="region of interest" description="Disordered" evidence="1">
    <location>
        <begin position="270"/>
        <end position="304"/>
    </location>
</feature>
<reference evidence="2" key="1">
    <citation type="journal article" date="2022" name="Int. J. Mol. Sci.">
        <title>Draft Genome of Tanacetum Coccineum: Genomic Comparison of Closely Related Tanacetum-Family Plants.</title>
        <authorList>
            <person name="Yamashiro T."/>
            <person name="Shiraishi A."/>
            <person name="Nakayama K."/>
            <person name="Satake H."/>
        </authorList>
    </citation>
    <scope>NUCLEOTIDE SEQUENCE</scope>
</reference>
<reference evidence="2" key="2">
    <citation type="submission" date="2022-01" db="EMBL/GenBank/DDBJ databases">
        <authorList>
            <person name="Yamashiro T."/>
            <person name="Shiraishi A."/>
            <person name="Satake H."/>
            <person name="Nakayama K."/>
        </authorList>
    </citation>
    <scope>NUCLEOTIDE SEQUENCE</scope>
</reference>
<evidence type="ECO:0000256" key="1">
    <source>
        <dbReference type="SAM" id="MobiDB-lite"/>
    </source>
</evidence>
<proteinExistence type="predicted"/>
<evidence type="ECO:0000313" key="2">
    <source>
        <dbReference type="EMBL" id="GJT04925.1"/>
    </source>
</evidence>
<dbReference type="EMBL" id="BQNB010012546">
    <property type="protein sequence ID" value="GJT04925.1"/>
    <property type="molecule type" value="Genomic_DNA"/>
</dbReference>
<feature type="compositionally biased region" description="Polar residues" evidence="1">
    <location>
        <begin position="292"/>
        <end position="301"/>
    </location>
</feature>
<organism evidence="2 3">
    <name type="scientific">Tanacetum coccineum</name>
    <dbReference type="NCBI Taxonomy" id="301880"/>
    <lineage>
        <taxon>Eukaryota</taxon>
        <taxon>Viridiplantae</taxon>
        <taxon>Streptophyta</taxon>
        <taxon>Embryophyta</taxon>
        <taxon>Tracheophyta</taxon>
        <taxon>Spermatophyta</taxon>
        <taxon>Magnoliopsida</taxon>
        <taxon>eudicotyledons</taxon>
        <taxon>Gunneridae</taxon>
        <taxon>Pentapetalae</taxon>
        <taxon>asterids</taxon>
        <taxon>campanulids</taxon>
        <taxon>Asterales</taxon>
        <taxon>Asteraceae</taxon>
        <taxon>Asteroideae</taxon>
        <taxon>Anthemideae</taxon>
        <taxon>Anthemidinae</taxon>
        <taxon>Tanacetum</taxon>
    </lineage>
</organism>
<accession>A0ABQ5AQG6</accession>
<sequence>MEDTNPIHKSYRNTIELPEGNNMAPLRSDTIRLVQNGCSFHGFWSEDPNQHLKDFLKLVDSLDLDGANREITRLTTKLRNDILMFQQHQRESLSETWTRFQDLLQKVPHHDIDFWLQVQIFYDHVTPATRRTIDQSSGVSKITSSCEIFSGPHDTQYCIEDPEQAFIEYASSRIDEAGGLMSNFMSSQDARLSKFEADFKQQQSEMTNKIDTVLKAITNRMAGALPSDTVKNPKLNVNSTSLVLSARFCHIEDPQCSTQIHCSINTITIHQSNPRNDKPREEEQEEKDDSENINTNPSSPLDPSVSFITEKVRKLNSFFESLGLVPQSSDTEFVCIKRDDGDVIFIEIIKQDDDSHIEEPEVGENAGVEGS</sequence>
<name>A0ABQ5AQG6_9ASTR</name>
<protein>
    <recommendedName>
        <fullName evidence="4">MAK10-like protein</fullName>
    </recommendedName>
</protein>
<gene>
    <name evidence="2" type="ORF">Tco_0839387</name>
</gene>